<protein>
    <submittedName>
        <fullName evidence="2">Uncharacterized protein</fullName>
    </submittedName>
</protein>
<accession>A0A934WYX1</accession>
<dbReference type="Proteomes" id="UP000611723">
    <property type="component" value="Unassembled WGS sequence"/>
</dbReference>
<evidence type="ECO:0000256" key="1">
    <source>
        <dbReference type="SAM" id="Phobius"/>
    </source>
</evidence>
<name>A0A934WYX1_9BACT</name>
<sequence>MKSYEININSNLRAIPVAIIFFGLSFYLMTLIPRDWPDLVKFGIIAVLFFSPVIPVTILSRGRIRIDLTEEAFRFIWIKRFFLSKESNIELGWDRIIDYVNQEDRGLDSFRLTITNNQQLKFYRYTYFPQTDDFDKFLTQFPKFIKTVDLANERTIEQGKTEFQTRSFKRVLAVLTILAVGLLVNTLLNPDSGTRWASLGVIFLGILFYWMQATRKY</sequence>
<keyword evidence="1" id="KW-0812">Transmembrane</keyword>
<feature type="transmembrane region" description="Helical" evidence="1">
    <location>
        <begin position="194"/>
        <end position="211"/>
    </location>
</feature>
<dbReference type="AlphaFoldDB" id="A0A934WYX1"/>
<keyword evidence="1" id="KW-1133">Transmembrane helix</keyword>
<feature type="transmembrane region" description="Helical" evidence="1">
    <location>
        <begin position="39"/>
        <end position="59"/>
    </location>
</feature>
<dbReference type="EMBL" id="JAEQBW010000003">
    <property type="protein sequence ID" value="MBK6265351.1"/>
    <property type="molecule type" value="Genomic_DNA"/>
</dbReference>
<dbReference type="RefSeq" id="WP_201431017.1">
    <property type="nucleotide sequence ID" value="NZ_JAEQBW010000003.1"/>
</dbReference>
<feature type="transmembrane region" description="Helical" evidence="1">
    <location>
        <begin position="171"/>
        <end position="188"/>
    </location>
</feature>
<feature type="transmembrane region" description="Helical" evidence="1">
    <location>
        <begin position="12"/>
        <end position="33"/>
    </location>
</feature>
<reference evidence="2" key="1">
    <citation type="submission" date="2021-01" db="EMBL/GenBank/DDBJ databases">
        <title>Marivirga aurantiaca sp. nov., isolated from intertidal surface sediments.</title>
        <authorList>
            <person name="Zhang M."/>
        </authorList>
    </citation>
    <scope>NUCLEOTIDE SEQUENCE</scope>
    <source>
        <strain evidence="2">S37H4</strain>
    </source>
</reference>
<evidence type="ECO:0000313" key="3">
    <source>
        <dbReference type="Proteomes" id="UP000611723"/>
    </source>
</evidence>
<organism evidence="2 3">
    <name type="scientific">Marivirga aurantiaca</name>
    <dbReference type="NCBI Taxonomy" id="2802615"/>
    <lineage>
        <taxon>Bacteria</taxon>
        <taxon>Pseudomonadati</taxon>
        <taxon>Bacteroidota</taxon>
        <taxon>Cytophagia</taxon>
        <taxon>Cytophagales</taxon>
        <taxon>Marivirgaceae</taxon>
        <taxon>Marivirga</taxon>
    </lineage>
</organism>
<proteinExistence type="predicted"/>
<keyword evidence="1" id="KW-0472">Membrane</keyword>
<gene>
    <name evidence="2" type="ORF">JKA74_09900</name>
</gene>
<keyword evidence="3" id="KW-1185">Reference proteome</keyword>
<comment type="caution">
    <text evidence="2">The sequence shown here is derived from an EMBL/GenBank/DDBJ whole genome shotgun (WGS) entry which is preliminary data.</text>
</comment>
<evidence type="ECO:0000313" key="2">
    <source>
        <dbReference type="EMBL" id="MBK6265351.1"/>
    </source>
</evidence>